<feature type="chain" id="PRO_5036355518" evidence="3">
    <location>
        <begin position="18"/>
        <end position="674"/>
    </location>
</feature>
<keyword evidence="3" id="KW-0732">Signal</keyword>
<proteinExistence type="inferred from homology"/>
<comment type="similarity">
    <text evidence="1">Belongs to the peptidase C69 family. Secernin subfamily.</text>
</comment>
<name>A0A485L2L9_9STRA</name>
<dbReference type="EMBL" id="CAADRA010005553">
    <property type="protein sequence ID" value="VFT91071.1"/>
    <property type="molecule type" value="Genomic_DNA"/>
</dbReference>
<dbReference type="Pfam" id="PF03577">
    <property type="entry name" value="Peptidase_C69"/>
    <property type="match status" value="1"/>
</dbReference>
<dbReference type="PANTHER" id="PTHR12994:SF17">
    <property type="entry name" value="LD30995P"/>
    <property type="match status" value="1"/>
</dbReference>
<dbReference type="GO" id="GO:0070004">
    <property type="term" value="F:cysteine-type exopeptidase activity"/>
    <property type="evidence" value="ECO:0007669"/>
    <property type="project" value="InterPro"/>
</dbReference>
<feature type="signal peptide" evidence="3">
    <location>
        <begin position="1"/>
        <end position="17"/>
    </location>
</feature>
<dbReference type="InterPro" id="IPR005322">
    <property type="entry name" value="Peptidase_C69"/>
</dbReference>
<evidence type="ECO:0000256" key="2">
    <source>
        <dbReference type="SAM" id="Phobius"/>
    </source>
</evidence>
<reference evidence="4" key="2">
    <citation type="submission" date="2019-06" db="EMBL/GenBank/DDBJ databases">
        <title>Genomics analysis of Aphanomyces spp. identifies a new class of oomycete effector associated with host adaptation.</title>
        <authorList>
            <person name="Gaulin E."/>
        </authorList>
    </citation>
    <scope>NUCLEOTIDE SEQUENCE</scope>
    <source>
        <strain evidence="4">CBS 578.67</strain>
    </source>
</reference>
<dbReference type="GO" id="GO:0016805">
    <property type="term" value="F:dipeptidase activity"/>
    <property type="evidence" value="ECO:0007669"/>
    <property type="project" value="InterPro"/>
</dbReference>
<evidence type="ECO:0000313" key="4">
    <source>
        <dbReference type="EMBL" id="KAF0694904.1"/>
    </source>
</evidence>
<reference evidence="5 6" key="1">
    <citation type="submission" date="2019-03" db="EMBL/GenBank/DDBJ databases">
        <authorList>
            <person name="Gaulin E."/>
            <person name="Dumas B."/>
        </authorList>
    </citation>
    <scope>NUCLEOTIDE SEQUENCE [LARGE SCALE GENOMIC DNA]</scope>
    <source>
        <strain evidence="5">CBS 568.67</strain>
    </source>
</reference>
<dbReference type="Proteomes" id="UP000332933">
    <property type="component" value="Unassembled WGS sequence"/>
</dbReference>
<sequence length="674" mass="73649">MKPCVFVAALFLSITDACTLIGVGHKVTLDGSTMVAHTNDAMATPVDLRVVRVPAMTHAPGARRAIYNNARHAGYPRYVSSERGPDYMPRANQTLTPPLGSIPQVASTYAYWDIDFGMQNEVQLSIGETTCAAKTVGYPIDLPHGHSLLNIQELSKIALERCDSAECAVKTMGALAEEYGFFGEYSDDPLKPENAGSAEALVIADKYSHLWVFHILTGPHNTGAVWAAQRIQDDQFIIVPNTFVIRELNLTDSANFLASANVHAFAYAQGWADPSRPFDFTAAYAFAVPGASKPLYGGRRMWRAYDMVAPSLQLDPEVGFHARVPTYPFSVTPDTLLTPVSIMRIFSDYYQDTPYDLTQGMAAGPFHDPARYAKARNTSGNWERSISMHRTTHSFVLQTRAALPDAIGGLAWFGHGIPADTVYFPIACGQSRLPAVFNQGRRTLFDSESTFWAFHFTSNWAHLRYDKIHAEIAVQRLGYRAAAIELQARADADCRAANYSAASLAAVEATFNKFIVDTTQAWWAFAWHLVSSYNDGYHWYNESATGGATVLYHADWANQTEFVLYPRFYHPPGQAAREVNLTMAIDADLGVAATTASSSDVLNLPSGFVLGFACGTMSLSLVLAVIVLAVRMREGSPPPSSASKASEPARVVEEEDVATVAANDDANDVIVDHV</sequence>
<gene>
    <name evidence="5" type="primary">Aste57867_14246</name>
    <name evidence="4" type="ORF">As57867_014195</name>
    <name evidence="5" type="ORF">ASTE57867_14246</name>
</gene>
<keyword evidence="6" id="KW-1185">Reference proteome</keyword>
<dbReference type="EMBL" id="VJMH01005532">
    <property type="protein sequence ID" value="KAF0694904.1"/>
    <property type="molecule type" value="Genomic_DNA"/>
</dbReference>
<keyword evidence="2" id="KW-0472">Membrane</keyword>
<evidence type="ECO:0000313" key="5">
    <source>
        <dbReference type="EMBL" id="VFT91071.1"/>
    </source>
</evidence>
<evidence type="ECO:0000256" key="1">
    <source>
        <dbReference type="ARBA" id="ARBA00005705"/>
    </source>
</evidence>
<dbReference type="OrthoDB" id="71929at2759"/>
<keyword evidence="2" id="KW-0812">Transmembrane</keyword>
<dbReference type="PANTHER" id="PTHR12994">
    <property type="entry name" value="SECERNIN"/>
    <property type="match status" value="1"/>
</dbReference>
<keyword evidence="2" id="KW-1133">Transmembrane helix</keyword>
<dbReference type="GO" id="GO:0006508">
    <property type="term" value="P:proteolysis"/>
    <property type="evidence" value="ECO:0007669"/>
    <property type="project" value="InterPro"/>
</dbReference>
<evidence type="ECO:0000313" key="6">
    <source>
        <dbReference type="Proteomes" id="UP000332933"/>
    </source>
</evidence>
<feature type="transmembrane region" description="Helical" evidence="2">
    <location>
        <begin position="608"/>
        <end position="630"/>
    </location>
</feature>
<organism evidence="5 6">
    <name type="scientific">Aphanomyces stellatus</name>
    <dbReference type="NCBI Taxonomy" id="120398"/>
    <lineage>
        <taxon>Eukaryota</taxon>
        <taxon>Sar</taxon>
        <taxon>Stramenopiles</taxon>
        <taxon>Oomycota</taxon>
        <taxon>Saprolegniomycetes</taxon>
        <taxon>Saprolegniales</taxon>
        <taxon>Verrucalvaceae</taxon>
        <taxon>Aphanomyces</taxon>
    </lineage>
</organism>
<accession>A0A485L2L9</accession>
<evidence type="ECO:0000256" key="3">
    <source>
        <dbReference type="SAM" id="SignalP"/>
    </source>
</evidence>
<protein>
    <submittedName>
        <fullName evidence="5">Aste57867_14246 protein</fullName>
    </submittedName>
</protein>
<dbReference type="AlphaFoldDB" id="A0A485L2L9"/>